<dbReference type="Proteomes" id="UP000076863">
    <property type="component" value="Unassembled WGS sequence"/>
</dbReference>
<sequence>MDKVSKSLGGPSRTPPREPPKYSTLLDLSNFSINAILRGMQLTLVGGLAHRALQNPAMFTSDHYKQAAYAVAIGIAIRLIMSIPIAIAKLTIWLLSLFVSLESVTWDDSLINGLDFMAEYVLQIPFFLMVLMRYMVPTLDNLYEFCLTSRSAQALTS</sequence>
<name>A0A166WCL5_9HYPO</name>
<feature type="transmembrane region" description="Helical" evidence="2">
    <location>
        <begin position="67"/>
        <end position="96"/>
    </location>
</feature>
<dbReference type="AlphaFoldDB" id="A0A166WCL5"/>
<dbReference type="PANTHER" id="PTHR38421:SF1">
    <property type="entry name" value="TRANSMEMBRANE PROTEIN"/>
    <property type="match status" value="1"/>
</dbReference>
<proteinExistence type="predicted"/>
<accession>A0A166WCL5</accession>
<dbReference type="PANTHER" id="PTHR38421">
    <property type="entry name" value="TRANSMEMBRANE PROTEIN USGS"/>
    <property type="match status" value="1"/>
</dbReference>
<protein>
    <submittedName>
        <fullName evidence="3">Transmembrane protein UsgS</fullName>
    </submittedName>
</protein>
<dbReference type="OrthoDB" id="10041630at2759"/>
<comment type="caution">
    <text evidence="3">The sequence shown here is derived from an EMBL/GenBank/DDBJ whole genome shotgun (WGS) entry which is preliminary data.</text>
</comment>
<feature type="transmembrane region" description="Helical" evidence="2">
    <location>
        <begin position="116"/>
        <end position="136"/>
    </location>
</feature>
<gene>
    <name evidence="3" type="ORF">BBO_09151</name>
</gene>
<organism evidence="3 4">
    <name type="scientific">Beauveria brongniartii RCEF 3172</name>
    <dbReference type="NCBI Taxonomy" id="1081107"/>
    <lineage>
        <taxon>Eukaryota</taxon>
        <taxon>Fungi</taxon>
        <taxon>Dikarya</taxon>
        <taxon>Ascomycota</taxon>
        <taxon>Pezizomycotina</taxon>
        <taxon>Sordariomycetes</taxon>
        <taxon>Hypocreomycetidae</taxon>
        <taxon>Hypocreales</taxon>
        <taxon>Cordycipitaceae</taxon>
        <taxon>Beauveria</taxon>
        <taxon>Beauveria brongniartii</taxon>
    </lineage>
</organism>
<keyword evidence="2" id="KW-0472">Membrane</keyword>
<reference evidence="3 4" key="1">
    <citation type="journal article" date="2016" name="Genome Biol. Evol.">
        <title>Divergent and convergent evolution of fungal pathogenicity.</title>
        <authorList>
            <person name="Shang Y."/>
            <person name="Xiao G."/>
            <person name="Zheng P."/>
            <person name="Cen K."/>
            <person name="Zhan S."/>
            <person name="Wang C."/>
        </authorList>
    </citation>
    <scope>NUCLEOTIDE SEQUENCE [LARGE SCALE GENOMIC DNA]</scope>
    <source>
        <strain evidence="3 4">RCEF 3172</strain>
    </source>
</reference>
<keyword evidence="2" id="KW-1133">Transmembrane helix</keyword>
<feature type="region of interest" description="Disordered" evidence="1">
    <location>
        <begin position="1"/>
        <end position="20"/>
    </location>
</feature>
<evidence type="ECO:0000313" key="3">
    <source>
        <dbReference type="EMBL" id="OAA34584.1"/>
    </source>
</evidence>
<evidence type="ECO:0000313" key="4">
    <source>
        <dbReference type="Proteomes" id="UP000076863"/>
    </source>
</evidence>
<keyword evidence="2 3" id="KW-0812">Transmembrane</keyword>
<evidence type="ECO:0000256" key="2">
    <source>
        <dbReference type="SAM" id="Phobius"/>
    </source>
</evidence>
<keyword evidence="4" id="KW-1185">Reference proteome</keyword>
<dbReference type="EMBL" id="AZHA01000051">
    <property type="protein sequence ID" value="OAA34584.1"/>
    <property type="molecule type" value="Genomic_DNA"/>
</dbReference>
<evidence type="ECO:0000256" key="1">
    <source>
        <dbReference type="SAM" id="MobiDB-lite"/>
    </source>
</evidence>